<keyword evidence="1" id="KW-0812">Transmembrane</keyword>
<feature type="transmembrane region" description="Helical" evidence="1">
    <location>
        <begin position="68"/>
        <end position="88"/>
    </location>
</feature>
<sequence>MKREPLDLELEQLEKELAETLSRYQVKPVSAGDTQRLLAELEGELDRYPSPLLPRPSLWRLCRSQLHIYKWPLWMISIAVFAMLTFMSDPSRSSIKYANQPFVLFVPLFILVGALFHFQAWNREMRLVEMITPYPPALLIYSRLLIVLGNNLCLGLISSLYWTLRAEGIPLSAFLLSWIAPAFFLLGVLAYVMFWKGIKTGFVIAFMLWAAWAAHPALIGDLALRETLLLAEHFFLLMGGIGFMWLSYKKGLTLYRLDHLLLK</sequence>
<keyword evidence="1" id="KW-1133">Transmembrane helix</keyword>
<gene>
    <name evidence="2" type="ORF">BAA01_09670</name>
</gene>
<feature type="transmembrane region" description="Helical" evidence="1">
    <location>
        <begin position="202"/>
        <end position="224"/>
    </location>
</feature>
<reference evidence="3" key="1">
    <citation type="submission" date="2016-06" db="EMBL/GenBank/DDBJ databases">
        <authorList>
            <person name="Nascimento L."/>
            <person name="Pereira R.V."/>
            <person name="Martins L.F."/>
            <person name="Quaggio R.B."/>
            <person name="Silva A.M."/>
            <person name="Setubal J.C."/>
        </authorList>
    </citation>
    <scope>NUCLEOTIDE SEQUENCE [LARGE SCALE GENOMIC DNA]</scope>
</reference>
<evidence type="ECO:0000256" key="1">
    <source>
        <dbReference type="SAM" id="Phobius"/>
    </source>
</evidence>
<accession>A0A1Y3PUX6</accession>
<dbReference type="EMBL" id="LZRT01000004">
    <property type="protein sequence ID" value="OUM91152.1"/>
    <property type="molecule type" value="Genomic_DNA"/>
</dbReference>
<feature type="transmembrane region" description="Helical" evidence="1">
    <location>
        <begin position="174"/>
        <end position="195"/>
    </location>
</feature>
<feature type="transmembrane region" description="Helical" evidence="1">
    <location>
        <begin position="100"/>
        <end position="118"/>
    </location>
</feature>
<comment type="caution">
    <text evidence="2">The sequence shown here is derived from an EMBL/GenBank/DDBJ whole genome shotgun (WGS) entry which is preliminary data.</text>
</comment>
<keyword evidence="1" id="KW-0472">Membrane</keyword>
<name>A0A1Y3PUX6_9BACI</name>
<proteinExistence type="predicted"/>
<evidence type="ECO:0000313" key="3">
    <source>
        <dbReference type="Proteomes" id="UP000196475"/>
    </source>
</evidence>
<feature type="transmembrane region" description="Helical" evidence="1">
    <location>
        <begin position="138"/>
        <end position="162"/>
    </location>
</feature>
<feature type="transmembrane region" description="Helical" evidence="1">
    <location>
        <begin position="230"/>
        <end position="248"/>
    </location>
</feature>
<protein>
    <submittedName>
        <fullName evidence="2">Uncharacterized protein</fullName>
    </submittedName>
</protein>
<dbReference type="Proteomes" id="UP000196475">
    <property type="component" value="Unassembled WGS sequence"/>
</dbReference>
<organism evidence="2 3">
    <name type="scientific">Bacillus thermozeamaize</name>
    <dbReference type="NCBI Taxonomy" id="230954"/>
    <lineage>
        <taxon>Bacteria</taxon>
        <taxon>Bacillati</taxon>
        <taxon>Bacillota</taxon>
        <taxon>Bacilli</taxon>
        <taxon>Bacillales</taxon>
        <taxon>Bacillaceae</taxon>
        <taxon>Bacillus</taxon>
    </lineage>
</organism>
<evidence type="ECO:0000313" key="2">
    <source>
        <dbReference type="EMBL" id="OUM91152.1"/>
    </source>
</evidence>
<dbReference type="AlphaFoldDB" id="A0A1Y3PUX6"/>